<dbReference type="RefSeq" id="WP_103265754.1">
    <property type="nucleotide sequence ID" value="NZ_CABMLE010000017.1"/>
</dbReference>
<dbReference type="Pfam" id="PF08447">
    <property type="entry name" value="PAS_3"/>
    <property type="match status" value="1"/>
</dbReference>
<feature type="domain" description="GGDEF" evidence="3">
    <location>
        <begin position="282"/>
        <end position="409"/>
    </location>
</feature>
<dbReference type="InterPro" id="IPR029787">
    <property type="entry name" value="Nucleotide_cyclase"/>
</dbReference>
<dbReference type="OrthoDB" id="23692at2"/>
<gene>
    <name evidence="4" type="ORF">C2L71_10730</name>
</gene>
<proteinExistence type="predicted"/>
<evidence type="ECO:0000256" key="1">
    <source>
        <dbReference type="SAM" id="MobiDB-lite"/>
    </source>
</evidence>
<dbReference type="SUPFAM" id="SSF55073">
    <property type="entry name" value="Nucleotide cyclase"/>
    <property type="match status" value="2"/>
</dbReference>
<dbReference type="InterPro" id="IPR043128">
    <property type="entry name" value="Rev_trsase/Diguanyl_cyclase"/>
</dbReference>
<dbReference type="NCBIfam" id="TIGR00254">
    <property type="entry name" value="GGDEF"/>
    <property type="match status" value="2"/>
</dbReference>
<dbReference type="InterPro" id="IPR000160">
    <property type="entry name" value="GGDEF_dom"/>
</dbReference>
<dbReference type="SMART" id="SM00267">
    <property type="entry name" value="GGDEF"/>
    <property type="match status" value="2"/>
</dbReference>
<dbReference type="Proteomes" id="UP000236197">
    <property type="component" value="Unassembled WGS sequence"/>
</dbReference>
<dbReference type="NCBIfam" id="TIGR00229">
    <property type="entry name" value="sensory_box"/>
    <property type="match status" value="1"/>
</dbReference>
<sequence>MPADANRQAPQPGHTYVIDRSYRVVYMDRASRRVFPGGRIGALCYECFRGASEPCHDCPWQADTHASVNQTVIYSERLDQWYEITCVELEWLDEGPCVLFSGRSVDDSSRSLFATLSEPSSYDELFEINVTGNAYKVLYSEPDKYVMPPSAGALDVMFADVLEHMIHPEDRARFIEFWNFETLLERIEQSGGALRAEFRKLLTAGGWGWAAQTIVSVKRGEGGETVVMCFISDIDDEVREREARAQDAQMLLLKERDPLTGLYNASTFFSKAHEFVADNPSKRYEAVYLDIEHFKLFNEWYGREAGDEALQSVAESIARLTREGGVAGYLGGDDFALILPQGTATQDLIDEDLRRKPLASEDALGFQPLAGVCPVEGNGDAIVTACDHAMIAMNSVKSVYGKRIAWYEPSMSEEMEDETKTLLEVRQALKNREFVLHWQPQCSTRTSRIVGLEALVRWNHPERGLVMPGAFIPILERTGFIANLDRYVWEEACRHIRSWLDRGGTPLPVSVNISRADLYAIDVVDTIESLVNLYGIERGLLELEITESAYAEDERMTQAVNELKELGFTILMDDFGSGYSSLNMLKDITVDVIKIDMNFLNRQHNIQRGEGILETIVSMARLMDLRIIAEGAETADQVEFLKSIGCDYAQGYYFYRPMSTESLEELIQDQDVVDYRGVLSPMVDTIDVDALVHEDAMSRTIVDNLIGGMAVYAVYDDRYELMQVNNEYYHVTGCNPVDLKERQTCIWQQTHPEDRDAMLSLFDAAEQHPISGAEGTIRRYRLNGELMWLKLRVFFLSRQEDRRLFYAAVEDVTEQRQRELSIIGSVNSDARLFELLNAQSAHHWCFNVTRGSFLNAFDRELLGAKLDMRFVDWLDYDLRATIGAGVRPAGGYEAVAEFLNLDDMLARFAQGFSSHVMEYRRLSDPAERPDAPSSDACPPQNTAGAREGAAPQERWAELRYHLMRFDESDDVYAYLYVIDIDERKRRELRLADQAQRDSLTGLLNRQTASARIPDAFAATINDGKTGAFVIVDLDDFKNVNDGYGHLMGDRVLSGIGQHLKAAFRKQDLICRWGGDEFIVYCNDIGYDDIERRVRGLCTETWETEAGPGATVALTVSAGVAMVPEHGTRFTTVYERADAALYQAKSEGKAQFRLYETGMQPHITAHDRDEGETSRKNASA</sequence>
<accession>A0A2K2U9B6</accession>
<evidence type="ECO:0000259" key="3">
    <source>
        <dbReference type="PROSITE" id="PS50887"/>
    </source>
</evidence>
<dbReference type="CDD" id="cd01948">
    <property type="entry name" value="EAL"/>
    <property type="match status" value="1"/>
</dbReference>
<dbReference type="Gene3D" id="3.30.70.270">
    <property type="match status" value="2"/>
</dbReference>
<dbReference type="InterPro" id="IPR000014">
    <property type="entry name" value="PAS"/>
</dbReference>
<evidence type="ECO:0000259" key="2">
    <source>
        <dbReference type="PROSITE" id="PS50883"/>
    </source>
</evidence>
<dbReference type="SMART" id="SM00086">
    <property type="entry name" value="PAC"/>
    <property type="match status" value="2"/>
</dbReference>
<reference evidence="5" key="1">
    <citation type="submission" date="2018-01" db="EMBL/GenBank/DDBJ databases">
        <title>Rubneribacter badeniensis gen. nov., sp. nov., and Colonibacter rubneri, gen. nov., sp. nov., WGS of new members of the Eggerthellaceae.</title>
        <authorList>
            <person name="Danylec N."/>
            <person name="Stoll D.A."/>
            <person name="Doetsch A."/>
            <person name="Kulling S.E."/>
            <person name="Huch M."/>
        </authorList>
    </citation>
    <scope>NUCLEOTIDE SEQUENCE [LARGE SCALE GENOMIC DNA]</scope>
    <source>
        <strain evidence="5">ResAG-96</strain>
    </source>
</reference>
<dbReference type="Pfam" id="PF00563">
    <property type="entry name" value="EAL"/>
    <property type="match status" value="1"/>
</dbReference>
<dbReference type="Gene3D" id="3.20.20.450">
    <property type="entry name" value="EAL domain"/>
    <property type="match status" value="1"/>
</dbReference>
<evidence type="ECO:0000313" key="5">
    <source>
        <dbReference type="Proteomes" id="UP000236197"/>
    </source>
</evidence>
<dbReference type="InterPro" id="IPR035919">
    <property type="entry name" value="EAL_sf"/>
</dbReference>
<dbReference type="InterPro" id="IPR013655">
    <property type="entry name" value="PAS_fold_3"/>
</dbReference>
<dbReference type="InterPro" id="IPR052155">
    <property type="entry name" value="Biofilm_reg_signaling"/>
</dbReference>
<name>A0A2K2U9B6_9ACTN</name>
<dbReference type="AlphaFoldDB" id="A0A2K2U9B6"/>
<dbReference type="Pfam" id="PF00990">
    <property type="entry name" value="GGDEF"/>
    <property type="match status" value="2"/>
</dbReference>
<dbReference type="PROSITE" id="PS50887">
    <property type="entry name" value="GGDEF"/>
    <property type="match status" value="2"/>
</dbReference>
<dbReference type="InterPro" id="IPR001633">
    <property type="entry name" value="EAL_dom"/>
</dbReference>
<feature type="domain" description="GGDEF" evidence="3">
    <location>
        <begin position="1024"/>
        <end position="1156"/>
    </location>
</feature>
<dbReference type="SUPFAM" id="SSF141868">
    <property type="entry name" value="EAL domain-like"/>
    <property type="match status" value="1"/>
</dbReference>
<dbReference type="InterPro" id="IPR035965">
    <property type="entry name" value="PAS-like_dom_sf"/>
</dbReference>
<dbReference type="EMBL" id="PPEK01000017">
    <property type="protein sequence ID" value="PNV66917.1"/>
    <property type="molecule type" value="Genomic_DNA"/>
</dbReference>
<comment type="caution">
    <text evidence="4">The sequence shown here is derived from an EMBL/GenBank/DDBJ whole genome shotgun (WGS) entry which is preliminary data.</text>
</comment>
<keyword evidence="5" id="KW-1185">Reference proteome</keyword>
<dbReference type="PANTHER" id="PTHR44757">
    <property type="entry name" value="DIGUANYLATE CYCLASE DGCP"/>
    <property type="match status" value="1"/>
</dbReference>
<feature type="region of interest" description="Disordered" evidence="1">
    <location>
        <begin position="923"/>
        <end position="950"/>
    </location>
</feature>
<organism evidence="4 5">
    <name type="scientific">Enteroscipio rubneri</name>
    <dbReference type="NCBI Taxonomy" id="2070686"/>
    <lineage>
        <taxon>Bacteria</taxon>
        <taxon>Bacillati</taxon>
        <taxon>Actinomycetota</taxon>
        <taxon>Coriobacteriia</taxon>
        <taxon>Eggerthellales</taxon>
        <taxon>Eggerthellaceae</taxon>
        <taxon>Enteroscipio</taxon>
    </lineage>
</organism>
<protein>
    <submittedName>
        <fullName evidence="4">Diguanylate cyclase</fullName>
    </submittedName>
</protein>
<dbReference type="PANTHER" id="PTHR44757:SF2">
    <property type="entry name" value="BIOFILM ARCHITECTURE MAINTENANCE PROTEIN MBAA"/>
    <property type="match status" value="1"/>
</dbReference>
<evidence type="ECO:0000313" key="4">
    <source>
        <dbReference type="EMBL" id="PNV66917.1"/>
    </source>
</evidence>
<feature type="domain" description="EAL" evidence="2">
    <location>
        <begin position="418"/>
        <end position="671"/>
    </location>
</feature>
<dbReference type="CDD" id="cd01949">
    <property type="entry name" value="GGDEF"/>
    <property type="match status" value="2"/>
</dbReference>
<dbReference type="Gene3D" id="3.30.450.20">
    <property type="entry name" value="PAS domain"/>
    <property type="match status" value="1"/>
</dbReference>
<dbReference type="SMART" id="SM00052">
    <property type="entry name" value="EAL"/>
    <property type="match status" value="1"/>
</dbReference>
<dbReference type="InterPro" id="IPR001610">
    <property type="entry name" value="PAC"/>
</dbReference>
<dbReference type="PROSITE" id="PS50883">
    <property type="entry name" value="EAL"/>
    <property type="match status" value="1"/>
</dbReference>
<dbReference type="SUPFAM" id="SSF55785">
    <property type="entry name" value="PYP-like sensor domain (PAS domain)"/>
    <property type="match status" value="1"/>
</dbReference>